<evidence type="ECO:0000313" key="1">
    <source>
        <dbReference type="EMBL" id="GAP14846.1"/>
    </source>
</evidence>
<accession>A0A0S7BB82</accession>
<reference evidence="1" key="1">
    <citation type="submission" date="2015-07" db="EMBL/GenBank/DDBJ databases">
        <title>Draft Genome Sequences of Anaerolinea thermolimosa IMO-1, Bellilinea caldifistulae GOMI-1, Leptolinea tardivitalis YMTK-2, Levilinea saccharolytica KIBI-1,Longilinea arvoryzae KOME-1, Previously Described as Members of the Anaerolineaceae (Chloroflexi).</title>
        <authorList>
            <person name="Sekiguchi Y."/>
            <person name="Ohashi A."/>
            <person name="Matsuura N."/>
            <person name="Tourlousse M.D."/>
        </authorList>
    </citation>
    <scope>NUCLEOTIDE SEQUENCE [LARGE SCALE GENOMIC DNA]</scope>
    <source>
        <strain evidence="1">KOME-1</strain>
    </source>
</reference>
<dbReference type="Proteomes" id="UP000055060">
    <property type="component" value="Unassembled WGS sequence"/>
</dbReference>
<protein>
    <submittedName>
        <fullName evidence="1">Uncharacterized protein</fullName>
    </submittedName>
</protein>
<dbReference type="AlphaFoldDB" id="A0A0S7BB82"/>
<dbReference type="RefSeq" id="WP_075074073.1">
    <property type="nucleotide sequence ID" value="NZ_DF967972.1"/>
</dbReference>
<gene>
    <name evidence="1" type="ORF">LARV_02622</name>
</gene>
<sequence>MTETTPTSLYTLAEDERAAGLMLYTVNALIWGEVVVKQAIRVSTWLRTNAAPDKIFLYGAKMLLTTTTGNVQPASHREMIVPVSVVNAYHLIPPASDPLDYDPTEPNRMMVPAVILLGSSRISGKMRMTQQSNLQKYLDVAHESFTSIYDAEIKNSLLPSLGTLKVPFLQVRLEASIFASL</sequence>
<dbReference type="STRING" id="360412.LARV_02622"/>
<dbReference type="OrthoDB" id="161113at2"/>
<proteinExistence type="predicted"/>
<organism evidence="1">
    <name type="scientific">Longilinea arvoryzae</name>
    <dbReference type="NCBI Taxonomy" id="360412"/>
    <lineage>
        <taxon>Bacteria</taxon>
        <taxon>Bacillati</taxon>
        <taxon>Chloroflexota</taxon>
        <taxon>Anaerolineae</taxon>
        <taxon>Anaerolineales</taxon>
        <taxon>Anaerolineaceae</taxon>
        <taxon>Longilinea</taxon>
    </lineage>
</organism>
<dbReference type="EMBL" id="DF967972">
    <property type="protein sequence ID" value="GAP14846.1"/>
    <property type="molecule type" value="Genomic_DNA"/>
</dbReference>
<keyword evidence="2" id="KW-1185">Reference proteome</keyword>
<name>A0A0S7BB82_9CHLR</name>
<evidence type="ECO:0000313" key="2">
    <source>
        <dbReference type="Proteomes" id="UP000055060"/>
    </source>
</evidence>